<feature type="transmembrane region" description="Helical" evidence="2">
    <location>
        <begin position="235"/>
        <end position="253"/>
    </location>
</feature>
<dbReference type="EMBL" id="NIDF01000037">
    <property type="protein sequence ID" value="TYJ55589.1"/>
    <property type="molecule type" value="Genomic_DNA"/>
</dbReference>
<feature type="domain" description="Mitochondrial adapter protein MCP1 transmembrane" evidence="3">
    <location>
        <begin position="129"/>
        <end position="249"/>
    </location>
</feature>
<keyword evidence="5" id="KW-1185">Reference proteome</keyword>
<evidence type="ECO:0000256" key="2">
    <source>
        <dbReference type="SAM" id="Phobius"/>
    </source>
</evidence>
<dbReference type="PANTHER" id="PTHR38409">
    <property type="entry name" value="MDM10-COMPLEMENTING PROTEIN 1"/>
    <property type="match status" value="1"/>
</dbReference>
<name>A0A5D3AZ94_9TREE</name>
<evidence type="ECO:0000313" key="4">
    <source>
        <dbReference type="EMBL" id="TYJ55589.1"/>
    </source>
</evidence>
<protein>
    <recommendedName>
        <fullName evidence="3">Mitochondrial adapter protein MCP1 transmembrane domain-containing protein</fullName>
    </recommendedName>
</protein>
<organism evidence="4 5">
    <name type="scientific">Cryptococcus floricola</name>
    <dbReference type="NCBI Taxonomy" id="2591691"/>
    <lineage>
        <taxon>Eukaryota</taxon>
        <taxon>Fungi</taxon>
        <taxon>Dikarya</taxon>
        <taxon>Basidiomycota</taxon>
        <taxon>Agaricomycotina</taxon>
        <taxon>Tremellomycetes</taxon>
        <taxon>Tremellales</taxon>
        <taxon>Cryptococcaceae</taxon>
        <taxon>Cryptococcus</taxon>
    </lineage>
</organism>
<feature type="region of interest" description="Disordered" evidence="1">
    <location>
        <begin position="200"/>
        <end position="226"/>
    </location>
</feature>
<proteinExistence type="predicted"/>
<feature type="compositionally biased region" description="Polar residues" evidence="1">
    <location>
        <begin position="208"/>
        <end position="222"/>
    </location>
</feature>
<dbReference type="Pfam" id="PF07950">
    <property type="entry name" value="MCP1_TM"/>
    <property type="match status" value="1"/>
</dbReference>
<comment type="caution">
    <text evidence="4">The sequence shown here is derived from an EMBL/GenBank/DDBJ whole genome shotgun (WGS) entry which is preliminary data.</text>
</comment>
<feature type="transmembrane region" description="Helical" evidence="2">
    <location>
        <begin position="118"/>
        <end position="137"/>
    </location>
</feature>
<dbReference type="InterPro" id="IPR034804">
    <property type="entry name" value="SQR/QFR_C/D"/>
</dbReference>
<dbReference type="GO" id="GO:0016020">
    <property type="term" value="C:membrane"/>
    <property type="evidence" value="ECO:0007669"/>
    <property type="project" value="InterPro"/>
</dbReference>
<evidence type="ECO:0000313" key="5">
    <source>
        <dbReference type="Proteomes" id="UP000322245"/>
    </source>
</evidence>
<dbReference type="PANTHER" id="PTHR38409:SF1">
    <property type="entry name" value="MITOCHONDRIAL ADAPTER PROTEIN MCP1"/>
    <property type="match status" value="1"/>
</dbReference>
<accession>A0A5D3AZ94</accession>
<keyword evidence="2" id="KW-0472">Membrane</keyword>
<dbReference type="InterPro" id="IPR012472">
    <property type="entry name" value="MCP1_TM"/>
</dbReference>
<dbReference type="InterPro" id="IPR039960">
    <property type="entry name" value="MCP1"/>
</dbReference>
<dbReference type="GO" id="GO:0055088">
    <property type="term" value="P:lipid homeostasis"/>
    <property type="evidence" value="ECO:0007669"/>
    <property type="project" value="InterPro"/>
</dbReference>
<evidence type="ECO:0000259" key="3">
    <source>
        <dbReference type="Pfam" id="PF07950"/>
    </source>
</evidence>
<keyword evidence="2" id="KW-0812">Transmembrane</keyword>
<sequence>MASPQADPRGRGFLPSKASVLRVLTMTQNTSALVFTVFLVPHLASPVMAAIGGLDGAEKTMASPTCQSSRDLYLPLEPVLVYIPLAIHLTSSLTKRLIFSTNPSLPFSIRLPRQMHQLLAYPLLLILIPHILTHRLIPSSSAPPIRELSPSELGWEFVGYGLGGWLTWVGYLGLVGAGVWHAAVGSMKVAAWLRTLRRRPSTRTTRTKPNVSPDSAPAATNEQSEKRVVPRKRKLGLRGVILCFLGIVAFGLWRVKSDTGVVSPVMRRRYDAVFDRAPWAWASRLLLR</sequence>
<gene>
    <name evidence="4" type="ORF">B9479_003739</name>
</gene>
<keyword evidence="2" id="KW-1133">Transmembrane helix</keyword>
<dbReference type="AlphaFoldDB" id="A0A5D3AZ94"/>
<evidence type="ECO:0000256" key="1">
    <source>
        <dbReference type="SAM" id="MobiDB-lite"/>
    </source>
</evidence>
<dbReference type="Proteomes" id="UP000322245">
    <property type="component" value="Unassembled WGS sequence"/>
</dbReference>
<feature type="transmembrane region" description="Helical" evidence="2">
    <location>
        <begin position="157"/>
        <end position="184"/>
    </location>
</feature>
<feature type="transmembrane region" description="Helical" evidence="2">
    <location>
        <begin position="32"/>
        <end position="54"/>
    </location>
</feature>
<dbReference type="SUPFAM" id="SSF81343">
    <property type="entry name" value="Fumarate reductase respiratory complex transmembrane subunits"/>
    <property type="match status" value="1"/>
</dbReference>
<reference evidence="4 5" key="1">
    <citation type="submission" date="2017-05" db="EMBL/GenBank/DDBJ databases">
        <title>The Genome Sequence of Tsuchiyaea wingfieldii DSM 27421.</title>
        <authorList>
            <person name="Cuomo C."/>
            <person name="Passer A."/>
            <person name="Billmyre B."/>
            <person name="Heitman J."/>
        </authorList>
    </citation>
    <scope>NUCLEOTIDE SEQUENCE [LARGE SCALE GENOMIC DNA]</scope>
    <source>
        <strain evidence="4 5">DSM 27421</strain>
    </source>
</reference>